<dbReference type="EMBL" id="CP001357">
    <property type="protein sequence ID" value="ACN83326.1"/>
    <property type="molecule type" value="Genomic_DNA"/>
</dbReference>
<feature type="active site" description="Proton donor" evidence="1">
    <location>
        <position position="53"/>
    </location>
</feature>
<organism evidence="5 6">
    <name type="scientific">Brachyspira hyodysenteriae (strain ATCC 49526 / WA1)</name>
    <dbReference type="NCBI Taxonomy" id="565034"/>
    <lineage>
        <taxon>Bacteria</taxon>
        <taxon>Pseudomonadati</taxon>
        <taxon>Spirochaetota</taxon>
        <taxon>Spirochaetia</taxon>
        <taxon>Brachyspirales</taxon>
        <taxon>Brachyspiraceae</taxon>
        <taxon>Brachyspira</taxon>
    </lineage>
</organism>
<feature type="binding site" evidence="2">
    <location>
        <position position="114"/>
    </location>
    <ligand>
        <name>substrate</name>
    </ligand>
</feature>
<evidence type="ECO:0000313" key="5">
    <source>
        <dbReference type="EMBL" id="ACN83326.1"/>
    </source>
</evidence>
<dbReference type="PIRSF" id="PIRSF000097">
    <property type="entry name" value="AKR"/>
    <property type="match status" value="1"/>
</dbReference>
<dbReference type="GO" id="GO:0016491">
    <property type="term" value="F:oxidoreductase activity"/>
    <property type="evidence" value="ECO:0007669"/>
    <property type="project" value="InterPro"/>
</dbReference>
<evidence type="ECO:0000256" key="2">
    <source>
        <dbReference type="PIRSR" id="PIRSR000097-2"/>
    </source>
</evidence>
<feature type="domain" description="NADP-dependent oxidoreductase" evidence="4">
    <location>
        <begin position="16"/>
        <end position="270"/>
    </location>
</feature>
<keyword evidence="6" id="KW-1185">Reference proteome</keyword>
<dbReference type="PANTHER" id="PTHR43638:SF3">
    <property type="entry name" value="ALDEHYDE REDUCTASE"/>
    <property type="match status" value="1"/>
</dbReference>
<evidence type="ECO:0000256" key="3">
    <source>
        <dbReference type="PIRSR" id="PIRSR000097-3"/>
    </source>
</evidence>
<evidence type="ECO:0000256" key="1">
    <source>
        <dbReference type="PIRSR" id="PIRSR000097-1"/>
    </source>
</evidence>
<dbReference type="Gene3D" id="3.20.20.100">
    <property type="entry name" value="NADP-dependent oxidoreductase domain"/>
    <property type="match status" value="1"/>
</dbReference>
<feature type="site" description="Lowers pKa of active site Tyr" evidence="3">
    <location>
        <position position="81"/>
    </location>
</feature>
<dbReference type="PANTHER" id="PTHR43638">
    <property type="entry name" value="OXIDOREDUCTASE, ALDO/KETO REDUCTASE FAMILY PROTEIN"/>
    <property type="match status" value="1"/>
</dbReference>
<dbReference type="SUPFAM" id="SSF51430">
    <property type="entry name" value="NAD(P)-linked oxidoreductase"/>
    <property type="match status" value="1"/>
</dbReference>
<dbReference type="InterPro" id="IPR020471">
    <property type="entry name" value="AKR"/>
</dbReference>
<dbReference type="RefSeq" id="WP_012670375.1">
    <property type="nucleotide sequence ID" value="NC_012225.1"/>
</dbReference>
<dbReference type="AlphaFoldDB" id="A0A3B6VHA0"/>
<protein>
    <submittedName>
        <fullName evidence="5">Aldo/keto reductase</fullName>
    </submittedName>
</protein>
<reference evidence="5 6" key="1">
    <citation type="journal article" date="2009" name="PLoS ONE">
        <title>Genome sequence of the pathogenic intestinal spirochete Brachyspira hyodysenteriae reveals adaptations to its lifestyle in the porcine large intestine.</title>
        <authorList>
            <person name="Bellgard M.I."/>
            <person name="Wanchanthuek P."/>
            <person name="La T."/>
            <person name="Ryan K."/>
            <person name="Moolhuijzen P."/>
            <person name="Albertyn Z."/>
            <person name="Shaban B."/>
            <person name="Motro Y."/>
            <person name="Dunn D.S."/>
            <person name="Schibeci D."/>
            <person name="Hunter A."/>
            <person name="Barrero R."/>
            <person name="Phillips N.D."/>
            <person name="Hampson D.J."/>
        </authorList>
    </citation>
    <scope>NUCLEOTIDE SEQUENCE [LARGE SCALE GENOMIC DNA]</scope>
    <source>
        <strain evidence="6">ATCC 49526 / WA1</strain>
    </source>
</reference>
<name>A0A3B6VHA0_BRAHW</name>
<dbReference type="PRINTS" id="PR00069">
    <property type="entry name" value="ALDKETRDTASE"/>
</dbReference>
<dbReference type="STRING" id="565034.BHWA1_00833"/>
<accession>A0A3B6VHA0</accession>
<dbReference type="Pfam" id="PF00248">
    <property type="entry name" value="Aldo_ket_red"/>
    <property type="match status" value="1"/>
</dbReference>
<dbReference type="InterPro" id="IPR023210">
    <property type="entry name" value="NADP_OxRdtase_dom"/>
</dbReference>
<dbReference type="KEGG" id="bhy:BHWA1_00833"/>
<gene>
    <name evidence="5" type="ordered locus">BHWA1_00833</name>
</gene>
<sequence>MDYTLLKSNNKIPKFGIGTWGLGENEEKKEKEIRSIVFALNNGVRLIDTAEMYGNGEAEIIIGEALKTVNINRDEIFIVSKVYPHNAGRNKIFDSLKESLKRLGLDYLDMYLLHWRGRIPLSETVECMEEAKKEGLIKDWGVSNFDTYDMKELELLKDGDKCVLNQVLYYLGSRGVEFDLAPYMKERNIALMAYCPLGRAGELSKNIFRNNTVLEIAKKHNASAAQIALAFIMQFSEYIPIPKSVSRRRLSENILSQNIVLTDEDIEMLNKEFPKPDKKIPLDIV</sequence>
<proteinExistence type="predicted"/>
<evidence type="ECO:0000313" key="6">
    <source>
        <dbReference type="Proteomes" id="UP000001803"/>
    </source>
</evidence>
<dbReference type="Proteomes" id="UP000001803">
    <property type="component" value="Chromosome"/>
</dbReference>
<dbReference type="InterPro" id="IPR036812">
    <property type="entry name" value="NAD(P)_OxRdtase_dom_sf"/>
</dbReference>
<evidence type="ECO:0000259" key="4">
    <source>
        <dbReference type="Pfam" id="PF00248"/>
    </source>
</evidence>